<gene>
    <name evidence="2" type="ORF">CBR_g40581</name>
</gene>
<sequence length="178" mass="20961">MPMGTWRQFVHVLYANRHMEVVPKRKLVIKELKAFAGEEADDWLEDVTIGWRYHEPLGSMVCKSGKVFRKFRIDEWQMKYSASECCCGEGRHAMFLNPTSVKLLPERERQHVITTDTNITDNLRFMKMLSNGLNHIHLKALDLEDAMEELEKALGEYSRRRDVTRNFPFWMRSVPWAG</sequence>
<comment type="caution">
    <text evidence="2">The sequence shown here is derived from an EMBL/GenBank/DDBJ whole genome shotgun (WGS) entry which is preliminary data.</text>
</comment>
<accession>A0A388K250</accession>
<evidence type="ECO:0000256" key="1">
    <source>
        <dbReference type="SAM" id="Coils"/>
    </source>
</evidence>
<feature type="coiled-coil region" evidence="1">
    <location>
        <begin position="133"/>
        <end position="160"/>
    </location>
</feature>
<dbReference type="EMBL" id="BFEA01000046">
    <property type="protein sequence ID" value="GBG64134.1"/>
    <property type="molecule type" value="Genomic_DNA"/>
</dbReference>
<dbReference type="Gramene" id="GBG64134">
    <property type="protein sequence ID" value="GBG64134"/>
    <property type="gene ID" value="CBR_g40581"/>
</dbReference>
<protein>
    <submittedName>
        <fullName evidence="2">Uncharacterized protein</fullName>
    </submittedName>
</protein>
<reference evidence="2 3" key="1">
    <citation type="journal article" date="2018" name="Cell">
        <title>The Chara Genome: Secondary Complexity and Implications for Plant Terrestrialization.</title>
        <authorList>
            <person name="Nishiyama T."/>
            <person name="Sakayama H."/>
            <person name="Vries J.D."/>
            <person name="Buschmann H."/>
            <person name="Saint-Marcoux D."/>
            <person name="Ullrich K.K."/>
            <person name="Haas F.B."/>
            <person name="Vanderstraeten L."/>
            <person name="Becker D."/>
            <person name="Lang D."/>
            <person name="Vosolsobe S."/>
            <person name="Rombauts S."/>
            <person name="Wilhelmsson P.K.I."/>
            <person name="Janitza P."/>
            <person name="Kern R."/>
            <person name="Heyl A."/>
            <person name="Rumpler F."/>
            <person name="Villalobos L.I.A.C."/>
            <person name="Clay J.M."/>
            <person name="Skokan R."/>
            <person name="Toyoda A."/>
            <person name="Suzuki Y."/>
            <person name="Kagoshima H."/>
            <person name="Schijlen E."/>
            <person name="Tajeshwar N."/>
            <person name="Catarino B."/>
            <person name="Hetherington A.J."/>
            <person name="Saltykova A."/>
            <person name="Bonnot C."/>
            <person name="Breuninger H."/>
            <person name="Symeonidi A."/>
            <person name="Radhakrishnan G.V."/>
            <person name="Van Nieuwerburgh F."/>
            <person name="Deforce D."/>
            <person name="Chang C."/>
            <person name="Karol K.G."/>
            <person name="Hedrich R."/>
            <person name="Ulvskov P."/>
            <person name="Glockner G."/>
            <person name="Delwiche C.F."/>
            <person name="Petrasek J."/>
            <person name="Van de Peer Y."/>
            <person name="Friml J."/>
            <person name="Beilby M."/>
            <person name="Dolan L."/>
            <person name="Kohara Y."/>
            <person name="Sugano S."/>
            <person name="Fujiyama A."/>
            <person name="Delaux P.-M."/>
            <person name="Quint M."/>
            <person name="TheiBen G."/>
            <person name="Hagemann M."/>
            <person name="Harholt J."/>
            <person name="Dunand C."/>
            <person name="Zachgo S."/>
            <person name="Langdale J."/>
            <person name="Maumus F."/>
            <person name="Straeten D.V.D."/>
            <person name="Gould S.B."/>
            <person name="Rensing S.A."/>
        </authorList>
    </citation>
    <scope>NUCLEOTIDE SEQUENCE [LARGE SCALE GENOMIC DNA]</scope>
    <source>
        <strain evidence="2 3">S276</strain>
    </source>
</reference>
<dbReference type="Proteomes" id="UP000265515">
    <property type="component" value="Unassembled WGS sequence"/>
</dbReference>
<keyword evidence="1" id="KW-0175">Coiled coil</keyword>
<evidence type="ECO:0000313" key="3">
    <source>
        <dbReference type="Proteomes" id="UP000265515"/>
    </source>
</evidence>
<proteinExistence type="predicted"/>
<name>A0A388K250_CHABU</name>
<dbReference type="AlphaFoldDB" id="A0A388K250"/>
<organism evidence="2 3">
    <name type="scientific">Chara braunii</name>
    <name type="common">Braun's stonewort</name>
    <dbReference type="NCBI Taxonomy" id="69332"/>
    <lineage>
        <taxon>Eukaryota</taxon>
        <taxon>Viridiplantae</taxon>
        <taxon>Streptophyta</taxon>
        <taxon>Charophyceae</taxon>
        <taxon>Charales</taxon>
        <taxon>Characeae</taxon>
        <taxon>Chara</taxon>
    </lineage>
</organism>
<evidence type="ECO:0000313" key="2">
    <source>
        <dbReference type="EMBL" id="GBG64134.1"/>
    </source>
</evidence>
<keyword evidence="3" id="KW-1185">Reference proteome</keyword>